<dbReference type="InterPro" id="IPR017452">
    <property type="entry name" value="GPCR_Rhodpsn_7TM"/>
</dbReference>
<comment type="subcellular location">
    <subcellularLocation>
        <location evidence="1">Cell membrane</location>
        <topology evidence="1">Multi-pass membrane protein</topology>
    </subcellularLocation>
</comment>
<evidence type="ECO:0000256" key="5">
    <source>
        <dbReference type="ARBA" id="ARBA00022989"/>
    </source>
</evidence>
<feature type="transmembrane region" description="Helical" evidence="9">
    <location>
        <begin position="135"/>
        <end position="156"/>
    </location>
</feature>
<keyword evidence="7 8" id="KW-0675">Receptor</keyword>
<keyword evidence="5 9" id="KW-1133">Transmembrane helix</keyword>
<feature type="transmembrane region" description="Helical" evidence="9">
    <location>
        <begin position="287"/>
        <end position="309"/>
    </location>
</feature>
<dbReference type="AlphaFoldDB" id="A0A0F7N0W4"/>
<dbReference type="GO" id="GO:0004930">
    <property type="term" value="F:G protein-coupled receptor activity"/>
    <property type="evidence" value="ECO:0007669"/>
    <property type="project" value="UniProtKB-KW"/>
</dbReference>
<dbReference type="GO" id="GO:0005886">
    <property type="term" value="C:plasma membrane"/>
    <property type="evidence" value="ECO:0007669"/>
    <property type="project" value="UniProtKB-SubCell"/>
</dbReference>
<sequence>MDVMDSDARTVLQSVTKGAVAGPSAVASWPGVPLTDNVTNASVFDENSLPYELRFNEGHMVTIITYSILMVISAVGNITVLTIILKRRRKAGTRIHAMLMHLAIADLLVTFLMMPLEITWAWTVEWLFGDPLCRIMSFFRIFGLYLSSFILICISFDRYLAVLQPMRLYQMDRRGKLMIAVAWIASIICSLPQIYIFHVERHPNATWYEQCVTYNAFPSKLHELAYLYFGMFMMYWLPLIVILFCYASIIIEIYRRSRESICGQGTDNVRRLGFLGRAKSRTLKMTIIIVIAFVVCWTPYYIMAIWYWTDMQSAQMVDQKVQHALFMFACTNSCMNPIVYGAFNIRTRRTLVTQPLPYGISFAVQFMIVMIVKFIITGIMCSFSFFVGQMIVQFRVLATYVEHAAEIVAYRATITDDKDGDGQPPDGVGDDELPLLLAHIRDCVQMHERLCRYRKWLNKSYGYVMLLELMFSTMYFCTSVFNVIFVGNPFVMVKGMLTLTNYLTEFYIFCMYGSMVEDTHDRLLRAAYGAAWYTRPVGFRRALAMIMNQAQVPLQLQMGKVFVANLPLFLSVIKVSYSGVNALQAANADTN</sequence>
<keyword evidence="3" id="KW-1003">Cell membrane</keyword>
<evidence type="ECO:0000256" key="9">
    <source>
        <dbReference type="SAM" id="Phobius"/>
    </source>
</evidence>
<keyword evidence="8" id="KW-0807">Transducer</keyword>
<dbReference type="InterPro" id="IPR000276">
    <property type="entry name" value="GPCR_Rhodpsn"/>
</dbReference>
<dbReference type="CDD" id="cd15382">
    <property type="entry name" value="7tmA_AKHR"/>
    <property type="match status" value="1"/>
</dbReference>
<feature type="transmembrane region" description="Helical" evidence="9">
    <location>
        <begin position="225"/>
        <end position="251"/>
    </location>
</feature>
<dbReference type="PROSITE" id="PS00237">
    <property type="entry name" value="G_PROTEIN_RECEP_F1_1"/>
    <property type="match status" value="1"/>
</dbReference>
<proteinExistence type="evidence at transcript level"/>
<dbReference type="PANTHER" id="PTHR24241:SF59">
    <property type="entry name" value="ADIPOKINETIC HORMONE RECEPTOR, ISOFORM C"/>
    <property type="match status" value="1"/>
</dbReference>
<keyword evidence="4 8" id="KW-0812">Transmembrane</keyword>
<dbReference type="EMBL" id="KP300871">
    <property type="protein sequence ID" value="AKH80290.1"/>
    <property type="molecule type" value="mRNA"/>
</dbReference>
<name>A0A0F7N0W4_9HEMI</name>
<evidence type="ECO:0000259" key="10">
    <source>
        <dbReference type="PROSITE" id="PS50262"/>
    </source>
</evidence>
<evidence type="ECO:0000256" key="2">
    <source>
        <dbReference type="ARBA" id="ARBA00010663"/>
    </source>
</evidence>
<comment type="similarity">
    <text evidence="2 8">Belongs to the G-protein coupled receptor 1 family.</text>
</comment>
<dbReference type="GO" id="GO:0032870">
    <property type="term" value="P:cellular response to hormone stimulus"/>
    <property type="evidence" value="ECO:0007669"/>
    <property type="project" value="TreeGrafter"/>
</dbReference>
<dbReference type="GO" id="GO:0004984">
    <property type="term" value="F:olfactory receptor activity"/>
    <property type="evidence" value="ECO:0007669"/>
    <property type="project" value="InterPro"/>
</dbReference>
<accession>A0A0F7N0W4</accession>
<keyword evidence="8" id="KW-0297">G-protein coupled receptor</keyword>
<feature type="transmembrane region" description="Helical" evidence="9">
    <location>
        <begin position="63"/>
        <end position="85"/>
    </location>
</feature>
<dbReference type="PRINTS" id="PR00237">
    <property type="entry name" value="GPCRRHODOPSN"/>
</dbReference>
<dbReference type="SMART" id="SM01381">
    <property type="entry name" value="7TM_GPCR_Srsx"/>
    <property type="match status" value="1"/>
</dbReference>
<dbReference type="PROSITE" id="PS50262">
    <property type="entry name" value="G_PROTEIN_RECEP_F1_2"/>
    <property type="match status" value="1"/>
</dbReference>
<reference evidence="11" key="1">
    <citation type="submission" date="2014-12" db="EMBL/GenBank/DDBJ databases">
        <title>Caste-specific expression of neuropeptide in eusocial aphid.</title>
        <authorList>
            <person name="Jedlickova V."/>
        </authorList>
    </citation>
    <scope>NUCLEOTIDE SEQUENCE</scope>
</reference>
<evidence type="ECO:0000256" key="6">
    <source>
        <dbReference type="ARBA" id="ARBA00023136"/>
    </source>
</evidence>
<evidence type="ECO:0000256" key="4">
    <source>
        <dbReference type="ARBA" id="ARBA00022692"/>
    </source>
</evidence>
<dbReference type="SUPFAM" id="SSF81321">
    <property type="entry name" value="Family A G protein-coupled receptor-like"/>
    <property type="match status" value="1"/>
</dbReference>
<feature type="transmembrane region" description="Helical" evidence="9">
    <location>
        <begin position="364"/>
        <end position="387"/>
    </location>
</feature>
<evidence type="ECO:0000256" key="3">
    <source>
        <dbReference type="ARBA" id="ARBA00022475"/>
    </source>
</evidence>
<dbReference type="Gene3D" id="1.20.1070.10">
    <property type="entry name" value="Rhodopsin 7-helix transmembrane proteins"/>
    <property type="match status" value="1"/>
</dbReference>
<dbReference type="Pfam" id="PF00001">
    <property type="entry name" value="7tm_1"/>
    <property type="match status" value="1"/>
</dbReference>
<feature type="transmembrane region" description="Helical" evidence="9">
    <location>
        <begin position="177"/>
        <end position="197"/>
    </location>
</feature>
<feature type="domain" description="G-protein coupled receptors family 1 profile" evidence="10">
    <location>
        <begin position="76"/>
        <end position="340"/>
    </location>
</feature>
<organism evidence="11">
    <name type="scientific">Pseudoregma bambucicola</name>
    <dbReference type="NCBI Taxonomy" id="39655"/>
    <lineage>
        <taxon>Eukaryota</taxon>
        <taxon>Metazoa</taxon>
        <taxon>Ecdysozoa</taxon>
        <taxon>Arthropoda</taxon>
        <taxon>Hexapoda</taxon>
        <taxon>Insecta</taxon>
        <taxon>Pterygota</taxon>
        <taxon>Neoptera</taxon>
        <taxon>Paraneoptera</taxon>
        <taxon>Hemiptera</taxon>
        <taxon>Sternorrhyncha</taxon>
        <taxon>Aphidomorpha</taxon>
        <taxon>Aphidoidea</taxon>
        <taxon>Hormaphididae</taxon>
        <taxon>Cerataphidini</taxon>
        <taxon>Pseudoregma</taxon>
    </lineage>
</organism>
<dbReference type="GO" id="GO:0097003">
    <property type="term" value="F:adipokinetic hormone receptor activity"/>
    <property type="evidence" value="ECO:0007669"/>
    <property type="project" value="TreeGrafter"/>
</dbReference>
<dbReference type="GO" id="GO:0042277">
    <property type="term" value="F:peptide binding"/>
    <property type="evidence" value="ECO:0007669"/>
    <property type="project" value="TreeGrafter"/>
</dbReference>
<dbReference type="GO" id="GO:0005549">
    <property type="term" value="F:odorant binding"/>
    <property type="evidence" value="ECO:0007669"/>
    <property type="project" value="InterPro"/>
</dbReference>
<evidence type="ECO:0000256" key="1">
    <source>
        <dbReference type="ARBA" id="ARBA00004651"/>
    </source>
</evidence>
<feature type="transmembrane region" description="Helical" evidence="9">
    <location>
        <begin position="463"/>
        <end position="486"/>
    </location>
</feature>
<dbReference type="PANTHER" id="PTHR24241">
    <property type="entry name" value="NEUROPEPTIDE RECEPTOR-RELATED G-PROTEIN COUPLED RECEPTOR"/>
    <property type="match status" value="1"/>
</dbReference>
<evidence type="ECO:0000256" key="7">
    <source>
        <dbReference type="ARBA" id="ARBA00023170"/>
    </source>
</evidence>
<feature type="transmembrane region" description="Helical" evidence="9">
    <location>
        <begin position="321"/>
        <end position="343"/>
    </location>
</feature>
<feature type="transmembrane region" description="Helical" evidence="9">
    <location>
        <begin position="97"/>
        <end position="123"/>
    </location>
</feature>
<keyword evidence="6 9" id="KW-0472">Membrane</keyword>
<evidence type="ECO:0000256" key="8">
    <source>
        <dbReference type="RuleBase" id="RU000688"/>
    </source>
</evidence>
<protein>
    <submittedName>
        <fullName evidence="11">AKH receptor variant AKHR3 isoform AKHR-B</fullName>
    </submittedName>
</protein>
<evidence type="ECO:0000313" key="11">
    <source>
        <dbReference type="EMBL" id="AKH80290.1"/>
    </source>
</evidence>